<dbReference type="PANTHER" id="PTHR24221:SF654">
    <property type="entry name" value="ATP-BINDING CASSETTE SUB-FAMILY B MEMBER 6"/>
    <property type="match status" value="1"/>
</dbReference>
<dbReference type="InterPro" id="IPR011527">
    <property type="entry name" value="ABC1_TM_dom"/>
</dbReference>
<keyword evidence="5" id="KW-0547">Nucleotide-binding</keyword>
<evidence type="ECO:0000256" key="9">
    <source>
        <dbReference type="SAM" id="Phobius"/>
    </source>
</evidence>
<dbReference type="InterPro" id="IPR036640">
    <property type="entry name" value="ABC1_TM_sf"/>
</dbReference>
<dbReference type="GO" id="GO:0016887">
    <property type="term" value="F:ATP hydrolysis activity"/>
    <property type="evidence" value="ECO:0007669"/>
    <property type="project" value="InterPro"/>
</dbReference>
<protein>
    <submittedName>
        <fullName evidence="12">Cyclic peptide transporter</fullName>
    </submittedName>
</protein>
<dbReference type="PROSITE" id="PS50893">
    <property type="entry name" value="ABC_TRANSPORTER_2"/>
    <property type="match status" value="1"/>
</dbReference>
<keyword evidence="2" id="KW-1003">Cell membrane</keyword>
<evidence type="ECO:0000256" key="8">
    <source>
        <dbReference type="ARBA" id="ARBA00023136"/>
    </source>
</evidence>
<evidence type="ECO:0000259" key="11">
    <source>
        <dbReference type="PROSITE" id="PS50929"/>
    </source>
</evidence>
<evidence type="ECO:0000256" key="7">
    <source>
        <dbReference type="ARBA" id="ARBA00022989"/>
    </source>
</evidence>
<dbReference type="Pfam" id="PF00005">
    <property type="entry name" value="ABC_tran"/>
    <property type="match status" value="1"/>
</dbReference>
<dbReference type="SUPFAM" id="SSF52540">
    <property type="entry name" value="P-loop containing nucleoside triphosphate hydrolases"/>
    <property type="match status" value="1"/>
</dbReference>
<dbReference type="InterPro" id="IPR005898">
    <property type="entry name" value="Cyc_pep_transpt_SyrD/YojI"/>
</dbReference>
<evidence type="ECO:0000256" key="6">
    <source>
        <dbReference type="ARBA" id="ARBA00022840"/>
    </source>
</evidence>
<proteinExistence type="predicted"/>
<evidence type="ECO:0000256" key="5">
    <source>
        <dbReference type="ARBA" id="ARBA00022741"/>
    </source>
</evidence>
<dbReference type="GO" id="GO:0005886">
    <property type="term" value="C:plasma membrane"/>
    <property type="evidence" value="ECO:0007669"/>
    <property type="project" value="UniProtKB-SubCell"/>
</dbReference>
<feature type="transmembrane region" description="Helical" evidence="9">
    <location>
        <begin position="246"/>
        <end position="267"/>
    </location>
</feature>
<dbReference type="Gene3D" id="3.40.50.300">
    <property type="entry name" value="P-loop containing nucleotide triphosphate hydrolases"/>
    <property type="match status" value="1"/>
</dbReference>
<feature type="domain" description="ABC transmembrane type-1" evidence="11">
    <location>
        <begin position="29"/>
        <end position="305"/>
    </location>
</feature>
<dbReference type="PROSITE" id="PS50929">
    <property type="entry name" value="ABC_TM1F"/>
    <property type="match status" value="1"/>
</dbReference>
<dbReference type="RefSeq" id="WP_060858583.1">
    <property type="nucleotide sequence ID" value="NZ_FCOC02000027.1"/>
</dbReference>
<comment type="subcellular location">
    <subcellularLocation>
        <location evidence="1">Cell membrane</location>
        <topology evidence="1">Multi-pass membrane protein</topology>
    </subcellularLocation>
</comment>
<organism evidence="12 13">
    <name type="scientific">Caballeronia sordidicola</name>
    <name type="common">Burkholderia sordidicola</name>
    <dbReference type="NCBI Taxonomy" id="196367"/>
    <lineage>
        <taxon>Bacteria</taxon>
        <taxon>Pseudomonadati</taxon>
        <taxon>Pseudomonadota</taxon>
        <taxon>Betaproteobacteria</taxon>
        <taxon>Burkholderiales</taxon>
        <taxon>Burkholderiaceae</taxon>
        <taxon>Caballeronia</taxon>
    </lineage>
</organism>
<evidence type="ECO:0000256" key="1">
    <source>
        <dbReference type="ARBA" id="ARBA00004651"/>
    </source>
</evidence>
<evidence type="ECO:0000256" key="2">
    <source>
        <dbReference type="ARBA" id="ARBA00022475"/>
    </source>
</evidence>
<dbReference type="Pfam" id="PF00664">
    <property type="entry name" value="ABC_membrane"/>
    <property type="match status" value="1"/>
</dbReference>
<name>A0A158I6N7_CABSO</name>
<dbReference type="GO" id="GO:0034040">
    <property type="term" value="F:ATPase-coupled lipid transmembrane transporter activity"/>
    <property type="evidence" value="ECO:0007669"/>
    <property type="project" value="TreeGrafter"/>
</dbReference>
<reference evidence="12 13" key="1">
    <citation type="submission" date="2016-01" db="EMBL/GenBank/DDBJ databases">
        <authorList>
            <person name="Oliw E.H."/>
        </authorList>
    </citation>
    <scope>NUCLEOTIDE SEQUENCE [LARGE SCALE GENOMIC DNA]</scope>
    <source>
        <strain evidence="12">LMG 22029</strain>
    </source>
</reference>
<dbReference type="Proteomes" id="UP000054893">
    <property type="component" value="Unassembled WGS sequence"/>
</dbReference>
<keyword evidence="3" id="KW-0997">Cell inner membrane</keyword>
<dbReference type="GO" id="GO:0015833">
    <property type="term" value="P:peptide transport"/>
    <property type="evidence" value="ECO:0007669"/>
    <property type="project" value="InterPro"/>
</dbReference>
<evidence type="ECO:0000256" key="3">
    <source>
        <dbReference type="ARBA" id="ARBA00022519"/>
    </source>
</evidence>
<dbReference type="PANTHER" id="PTHR24221">
    <property type="entry name" value="ATP-BINDING CASSETTE SUB-FAMILY B"/>
    <property type="match status" value="1"/>
</dbReference>
<evidence type="ECO:0000313" key="12">
    <source>
        <dbReference type="EMBL" id="SAL52248.1"/>
    </source>
</evidence>
<feature type="transmembrane region" description="Helical" evidence="9">
    <location>
        <begin position="164"/>
        <end position="182"/>
    </location>
</feature>
<keyword evidence="4 9" id="KW-0812">Transmembrane</keyword>
<dbReference type="GO" id="GO:0140359">
    <property type="term" value="F:ABC-type transporter activity"/>
    <property type="evidence" value="ECO:0007669"/>
    <property type="project" value="InterPro"/>
</dbReference>
<dbReference type="SMART" id="SM00382">
    <property type="entry name" value="AAA"/>
    <property type="match status" value="1"/>
</dbReference>
<gene>
    <name evidence="12" type="ORF">AWB64_05617</name>
</gene>
<dbReference type="AlphaFoldDB" id="A0A158I6N7"/>
<sequence>MTDQSKDDATPDVHVGREFLRLFRPFWHLCLFVTAMGALAGLSTAWLLATINDGLHAPGGISAATVWTFIGLVVLTLAGNAISGVGNSMIGQKIVASLRKDISARIVCAPIAAVERYRVHRLLATLNSDVDTVSAFTFNFPSFAVALTVALGCVVYMLVLSPPLFLLALAAILIGVWINHYASMRWDHHYQGVRGAQDDLQKQYRAITEGAKELRLNRERRNRVHAEQLSGAADMISALKIRAMRLFYATGAIGTTLFFVVIGVILVMQNRLGIDSRLVSGFVIVLLYIRGPIEQVAGGVLALIQARVSFRRIAELSSQFENREARLLDARPAAPAAAPMQGIALRRAVFAFPQVGTAAGFQLGPIDLEIRRGETLFIVGENGCGKTTLLKLLLSLYSPVHGELLVDGQPVPDDKLDDYRQQFSAVFSDYHLFDDLVVNDAATIERARGYLDHLELGQKVRIENGAFSTIDLSAGQRKRLALVHAYLENRPWMVLDEWAADQDPTFRRFFYTEMLPDLKRQGKTLIVISHDDRCFGLADRVIQLHQGRIAQVADCSAFAYSASIDDASFETAGGAAQHDDDVRL</sequence>
<dbReference type="InterPro" id="IPR003439">
    <property type="entry name" value="ABC_transporter-like_ATP-bd"/>
</dbReference>
<dbReference type="OrthoDB" id="9760776at2"/>
<dbReference type="InterPro" id="IPR027417">
    <property type="entry name" value="P-loop_NTPase"/>
</dbReference>
<keyword evidence="7 9" id="KW-1133">Transmembrane helix</keyword>
<feature type="transmembrane region" description="Helical" evidence="9">
    <location>
        <begin position="136"/>
        <end position="158"/>
    </location>
</feature>
<dbReference type="InterPro" id="IPR003593">
    <property type="entry name" value="AAA+_ATPase"/>
</dbReference>
<accession>A0A158I6N7</accession>
<feature type="transmembrane region" description="Helical" evidence="9">
    <location>
        <begin position="26"/>
        <end position="49"/>
    </location>
</feature>
<feature type="domain" description="ABC transporter" evidence="10">
    <location>
        <begin position="343"/>
        <end position="571"/>
    </location>
</feature>
<dbReference type="NCBIfam" id="TIGR01194">
    <property type="entry name" value="cyc_pep_trnsptr"/>
    <property type="match status" value="1"/>
</dbReference>
<feature type="transmembrane region" description="Helical" evidence="9">
    <location>
        <begin position="61"/>
        <end position="83"/>
    </location>
</feature>
<dbReference type="GO" id="GO:1904680">
    <property type="term" value="F:peptide transmembrane transporter activity"/>
    <property type="evidence" value="ECO:0007669"/>
    <property type="project" value="InterPro"/>
</dbReference>
<dbReference type="InterPro" id="IPR039421">
    <property type="entry name" value="Type_1_exporter"/>
</dbReference>
<evidence type="ECO:0000313" key="13">
    <source>
        <dbReference type="Proteomes" id="UP000054893"/>
    </source>
</evidence>
<evidence type="ECO:0000256" key="4">
    <source>
        <dbReference type="ARBA" id="ARBA00022692"/>
    </source>
</evidence>
<dbReference type="SUPFAM" id="SSF90123">
    <property type="entry name" value="ABC transporter transmembrane region"/>
    <property type="match status" value="1"/>
</dbReference>
<keyword evidence="6" id="KW-0067">ATP-binding</keyword>
<evidence type="ECO:0000259" key="10">
    <source>
        <dbReference type="PROSITE" id="PS50893"/>
    </source>
</evidence>
<dbReference type="EMBL" id="FCOC02000027">
    <property type="protein sequence ID" value="SAL52248.1"/>
    <property type="molecule type" value="Genomic_DNA"/>
</dbReference>
<dbReference type="Gene3D" id="1.20.1560.10">
    <property type="entry name" value="ABC transporter type 1, transmembrane domain"/>
    <property type="match status" value="1"/>
</dbReference>
<keyword evidence="8 9" id="KW-0472">Membrane</keyword>
<dbReference type="GO" id="GO:0005524">
    <property type="term" value="F:ATP binding"/>
    <property type="evidence" value="ECO:0007669"/>
    <property type="project" value="UniProtKB-KW"/>
</dbReference>